<reference evidence="2" key="1">
    <citation type="journal article" date="2015" name="Nature">
        <title>Complex archaea that bridge the gap between prokaryotes and eukaryotes.</title>
        <authorList>
            <person name="Spang A."/>
            <person name="Saw J.H."/>
            <person name="Jorgensen S.L."/>
            <person name="Zaremba-Niedzwiedzka K."/>
            <person name="Martijn J."/>
            <person name="Lind A.E."/>
            <person name="van Eijk R."/>
            <person name="Schleper C."/>
            <person name="Guy L."/>
            <person name="Ettema T.J."/>
        </authorList>
    </citation>
    <scope>NUCLEOTIDE SEQUENCE</scope>
</reference>
<comment type="caution">
    <text evidence="2">The sequence shown here is derived from an EMBL/GenBank/DDBJ whole genome shotgun (WGS) entry which is preliminary data.</text>
</comment>
<accession>A0A0F9TDX8</accession>
<feature type="region of interest" description="Disordered" evidence="1">
    <location>
        <begin position="201"/>
        <end position="223"/>
    </location>
</feature>
<protein>
    <submittedName>
        <fullName evidence="2">Uncharacterized protein</fullName>
    </submittedName>
</protein>
<dbReference type="AlphaFoldDB" id="A0A0F9TDX8"/>
<organism evidence="2">
    <name type="scientific">marine sediment metagenome</name>
    <dbReference type="NCBI Taxonomy" id="412755"/>
    <lineage>
        <taxon>unclassified sequences</taxon>
        <taxon>metagenomes</taxon>
        <taxon>ecological metagenomes</taxon>
    </lineage>
</organism>
<name>A0A0F9TDX8_9ZZZZ</name>
<evidence type="ECO:0000256" key="1">
    <source>
        <dbReference type="SAM" id="MobiDB-lite"/>
    </source>
</evidence>
<gene>
    <name evidence="2" type="ORF">LCGC14_0665050</name>
</gene>
<sequence length="223" mass="26140">MVKHLGRLKIVTRRKEGQCRYKYCPKDRKLNPGDKVLILTKLGKIGTRTTIFYKAYHPDCFGLWALWMIDQTPISKDGRKSMELDSDAAKVRANLVRERARILRDIRTIESGDRLDRRIARLTEVDRLIGETGYPVLHYKGRKSAVLIEFEKFIQAVKDRYLSELRVPKKVFDQAKEMGMEGEFRDEMDIWHREEIVKVQKQAPHMEDTMTDQEDTNGQDQGK</sequence>
<dbReference type="EMBL" id="LAZR01001289">
    <property type="protein sequence ID" value="KKN47216.1"/>
    <property type="molecule type" value="Genomic_DNA"/>
</dbReference>
<proteinExistence type="predicted"/>
<evidence type="ECO:0000313" key="2">
    <source>
        <dbReference type="EMBL" id="KKN47216.1"/>
    </source>
</evidence>